<organism evidence="6 7">
    <name type="scientific">Lysobacter soyae</name>
    <dbReference type="NCBI Taxonomy" id="2764185"/>
    <lineage>
        <taxon>Bacteria</taxon>
        <taxon>Pseudomonadati</taxon>
        <taxon>Pseudomonadota</taxon>
        <taxon>Gammaproteobacteria</taxon>
        <taxon>Lysobacterales</taxon>
        <taxon>Lysobacteraceae</taxon>
        <taxon>Lysobacter</taxon>
    </lineage>
</organism>
<proteinExistence type="predicted"/>
<keyword evidence="7" id="KW-1185">Reference proteome</keyword>
<evidence type="ECO:0000259" key="5">
    <source>
        <dbReference type="SMART" id="SM00387"/>
    </source>
</evidence>
<evidence type="ECO:0000313" key="7">
    <source>
        <dbReference type="Proteomes" id="UP000824755"/>
    </source>
</evidence>
<evidence type="ECO:0000256" key="2">
    <source>
        <dbReference type="ARBA" id="ARBA00022777"/>
    </source>
</evidence>
<keyword evidence="3" id="KW-0902">Two-component regulatory system</keyword>
<dbReference type="CDD" id="cd16917">
    <property type="entry name" value="HATPase_UhpB-NarQ-NarX-like"/>
    <property type="match status" value="1"/>
</dbReference>
<evidence type="ECO:0000256" key="4">
    <source>
        <dbReference type="SAM" id="Phobius"/>
    </source>
</evidence>
<keyword evidence="4" id="KW-1133">Transmembrane helix</keyword>
<dbReference type="SUPFAM" id="SSF55874">
    <property type="entry name" value="ATPase domain of HSP90 chaperone/DNA topoisomerase II/histidine kinase"/>
    <property type="match status" value="1"/>
</dbReference>
<keyword evidence="4" id="KW-0812">Transmembrane</keyword>
<keyword evidence="1" id="KW-0808">Transferase</keyword>
<feature type="transmembrane region" description="Helical" evidence="4">
    <location>
        <begin position="26"/>
        <end position="45"/>
    </location>
</feature>
<dbReference type="PANTHER" id="PTHR24421:SF63">
    <property type="entry name" value="SENSOR HISTIDINE KINASE DESK"/>
    <property type="match status" value="1"/>
</dbReference>
<dbReference type="GO" id="GO:0016301">
    <property type="term" value="F:kinase activity"/>
    <property type="evidence" value="ECO:0007669"/>
    <property type="project" value="UniProtKB-KW"/>
</dbReference>
<dbReference type="SMART" id="SM00387">
    <property type="entry name" value="HATPase_c"/>
    <property type="match status" value="1"/>
</dbReference>
<dbReference type="Proteomes" id="UP000824755">
    <property type="component" value="Chromosome"/>
</dbReference>
<feature type="transmembrane region" description="Helical" evidence="4">
    <location>
        <begin position="78"/>
        <end position="99"/>
    </location>
</feature>
<protein>
    <submittedName>
        <fullName evidence="6">Sensor histidine kinase</fullName>
    </submittedName>
</protein>
<dbReference type="RefSeq" id="WP_220379650.1">
    <property type="nucleotide sequence ID" value="NZ_CP080544.1"/>
</dbReference>
<dbReference type="InterPro" id="IPR050482">
    <property type="entry name" value="Sensor_HK_TwoCompSys"/>
</dbReference>
<dbReference type="Gene3D" id="1.20.5.1930">
    <property type="match status" value="1"/>
</dbReference>
<feature type="transmembrane region" description="Helical" evidence="4">
    <location>
        <begin position="52"/>
        <end position="72"/>
    </location>
</feature>
<feature type="transmembrane region" description="Helical" evidence="4">
    <location>
        <begin position="120"/>
        <end position="139"/>
    </location>
</feature>
<dbReference type="PANTHER" id="PTHR24421">
    <property type="entry name" value="NITRATE/NITRITE SENSOR PROTEIN NARX-RELATED"/>
    <property type="match status" value="1"/>
</dbReference>
<dbReference type="Gene3D" id="3.30.565.10">
    <property type="entry name" value="Histidine kinase-like ATPase, C-terminal domain"/>
    <property type="match status" value="1"/>
</dbReference>
<name>A0ABX8WMI3_9GAMM</name>
<dbReference type="Pfam" id="PF02518">
    <property type="entry name" value="HATPase_c"/>
    <property type="match status" value="1"/>
</dbReference>
<evidence type="ECO:0000256" key="1">
    <source>
        <dbReference type="ARBA" id="ARBA00022679"/>
    </source>
</evidence>
<accession>A0ABX8WMI3</accession>
<gene>
    <name evidence="6" type="ORF">H8L67_09695</name>
</gene>
<keyword evidence="2 6" id="KW-0418">Kinase</keyword>
<dbReference type="InterPro" id="IPR036890">
    <property type="entry name" value="HATPase_C_sf"/>
</dbReference>
<evidence type="ECO:0000256" key="3">
    <source>
        <dbReference type="ARBA" id="ARBA00023012"/>
    </source>
</evidence>
<evidence type="ECO:0000313" key="6">
    <source>
        <dbReference type="EMBL" id="QYR52830.1"/>
    </source>
</evidence>
<feature type="transmembrane region" description="Helical" evidence="4">
    <location>
        <begin position="145"/>
        <end position="164"/>
    </location>
</feature>
<dbReference type="EMBL" id="CP080544">
    <property type="protein sequence ID" value="QYR52830.1"/>
    <property type="molecule type" value="Genomic_DNA"/>
</dbReference>
<reference evidence="6 7" key="1">
    <citation type="submission" date="2021-08" db="EMBL/GenBank/DDBJ databases">
        <title>Lysobacter sp. strain CJ11 Genome sequencing and assembly.</title>
        <authorList>
            <person name="Kim I."/>
        </authorList>
    </citation>
    <scope>NUCLEOTIDE SEQUENCE [LARGE SCALE GENOMIC DNA]</scope>
    <source>
        <strain evidence="6 7">CJ11</strain>
    </source>
</reference>
<dbReference type="InterPro" id="IPR003594">
    <property type="entry name" value="HATPase_dom"/>
</dbReference>
<sequence length="378" mass="41265">MTERSPTRDTAASWQRYRDPEQGWTYLWNLAYLGFLFVPAVPAFTGDPRLPFAWGPTLLSLLIFLPFFVLGFSRRASGVAAIVSVAGMIALGCGLLPWNAFSNTYIIYAATLIAHQRLSLLWRWLLLAAVLVLYTGLLLAFHVPAFVAAITAMISIAAFIGNHYQAERERKRAELRLSHDEVRRIAAFAERERIGRDLHDLLGHTLSVIALKAELAGRLLSQDQAAAKTEIDAVARISRDTLDEVRRAVSGIRNAALAAELASARVLMEAEGTKMDIDMQPLALAAETESALALALREAMTNVHRHAGATHVRISLSAEDRHAVLRISDNGRGEGIRLGNGLSGMQERLRAVGGDLSIDAQRGRGTCIEARAPMAVDA</sequence>
<dbReference type="InterPro" id="IPR011712">
    <property type="entry name" value="Sig_transdc_His_kin_sub3_dim/P"/>
</dbReference>
<keyword evidence="4" id="KW-0472">Membrane</keyword>
<dbReference type="Pfam" id="PF07730">
    <property type="entry name" value="HisKA_3"/>
    <property type="match status" value="1"/>
</dbReference>
<feature type="domain" description="Histidine kinase/HSP90-like ATPase" evidence="5">
    <location>
        <begin position="287"/>
        <end position="376"/>
    </location>
</feature>